<comment type="caution">
    <text evidence="7">The sequence shown here is derived from an EMBL/GenBank/DDBJ whole genome shotgun (WGS) entry which is preliminary data.</text>
</comment>
<dbReference type="OrthoDB" id="7388552at2"/>
<evidence type="ECO:0000313" key="8">
    <source>
        <dbReference type="Proteomes" id="UP000244162"/>
    </source>
</evidence>
<dbReference type="GO" id="GO:0003677">
    <property type="term" value="F:DNA binding"/>
    <property type="evidence" value="ECO:0007669"/>
    <property type="project" value="UniProtKB-UniRule"/>
</dbReference>
<protein>
    <submittedName>
        <fullName evidence="7">Integrase</fullName>
    </submittedName>
</protein>
<feature type="domain" description="Core-binding (CB)" evidence="6">
    <location>
        <begin position="98"/>
        <end position="179"/>
    </location>
</feature>
<evidence type="ECO:0000256" key="3">
    <source>
        <dbReference type="ARBA" id="ARBA00023125"/>
    </source>
</evidence>
<evidence type="ECO:0000256" key="2">
    <source>
        <dbReference type="ARBA" id="ARBA00022908"/>
    </source>
</evidence>
<keyword evidence="2" id="KW-0229">DNA integration</keyword>
<sequence>MALTDAQARKARPAEKDYKLSDSLGLFLFVTTTGYKSWRFKYRFAKKEKLLTFGAYPEISLSEARDLRDAARKLLREHKDPAIVRKQEKAAAISSADQTFEKIAREWHEEQKARWSAAHAETVIESLERDIFDAWGGLPIAEINIPMVVDLLKGVQRRGAVETAHRLRQRISAIFVFAGASGLVTADPADKVGAVLKPMPKKTKMPALLEMEKLRQLLKEVEGPLSTANVITKLASRFVALTVPRPGVARAIGWAEFEGIDWETCETDDPLWRIPPDRMKLEKDKKDEVAFEHIIPLSTHAIDVLRVVRRLTSRASYVFPAIRYAHRPMSENTIAYAYNRVGYQGRHVPHGWRAAFSTVMNERAERAGRDKDREIIDLFLAHIPKGVSGSEGAYNRAAYMPRRRELAQEWGDLLMEGMAPARDLLGATQKG</sequence>
<dbReference type="PROSITE" id="PS51898">
    <property type="entry name" value="TYR_RECOMBINASE"/>
    <property type="match status" value="1"/>
</dbReference>
<dbReference type="Pfam" id="PF22022">
    <property type="entry name" value="Phage_int_M"/>
    <property type="match status" value="1"/>
</dbReference>
<dbReference type="InterPro" id="IPR010998">
    <property type="entry name" value="Integrase_recombinase_N"/>
</dbReference>
<dbReference type="EMBL" id="NWBU01000004">
    <property type="protein sequence ID" value="PTQ12919.1"/>
    <property type="molecule type" value="Genomic_DNA"/>
</dbReference>
<evidence type="ECO:0000256" key="4">
    <source>
        <dbReference type="PROSITE-ProRule" id="PRU01248"/>
    </source>
</evidence>
<dbReference type="Proteomes" id="UP000244162">
    <property type="component" value="Unassembled WGS sequence"/>
</dbReference>
<dbReference type="InterPro" id="IPR053876">
    <property type="entry name" value="Phage_int_M"/>
</dbReference>
<dbReference type="AlphaFoldDB" id="A0A2T5G1A2"/>
<evidence type="ECO:0000259" key="5">
    <source>
        <dbReference type="PROSITE" id="PS51898"/>
    </source>
</evidence>
<reference evidence="7 8" key="1">
    <citation type="submission" date="2017-09" db="EMBL/GenBank/DDBJ databases">
        <title>Sphingomonas panjinensis sp.nov., isolated from oil-contaminated soil.</title>
        <authorList>
            <person name="Wang L."/>
            <person name="Chen L."/>
        </authorList>
    </citation>
    <scope>NUCLEOTIDE SEQUENCE [LARGE SCALE GENOMIC DNA]</scope>
    <source>
        <strain evidence="7 8">FW-11</strain>
    </source>
</reference>
<keyword evidence="3 4" id="KW-0238">DNA-binding</keyword>
<accession>A0A2T5G1A2</accession>
<dbReference type="InterPro" id="IPR050808">
    <property type="entry name" value="Phage_Integrase"/>
</dbReference>
<feature type="domain" description="Tyr recombinase" evidence="5">
    <location>
        <begin position="204"/>
        <end position="408"/>
    </location>
</feature>
<dbReference type="InterPro" id="IPR011010">
    <property type="entry name" value="DNA_brk_join_enz"/>
</dbReference>
<comment type="similarity">
    <text evidence="1">Belongs to the 'phage' integrase family.</text>
</comment>
<dbReference type="InterPro" id="IPR044068">
    <property type="entry name" value="CB"/>
</dbReference>
<evidence type="ECO:0000259" key="6">
    <source>
        <dbReference type="PROSITE" id="PS51900"/>
    </source>
</evidence>
<evidence type="ECO:0000313" key="7">
    <source>
        <dbReference type="EMBL" id="PTQ12919.1"/>
    </source>
</evidence>
<dbReference type="InterPro" id="IPR002104">
    <property type="entry name" value="Integrase_catalytic"/>
</dbReference>
<proteinExistence type="inferred from homology"/>
<dbReference type="InterPro" id="IPR025166">
    <property type="entry name" value="Integrase_DNA_bind_dom"/>
</dbReference>
<name>A0A2T5G1A2_9SPHN</name>
<dbReference type="PROSITE" id="PS51900">
    <property type="entry name" value="CB"/>
    <property type="match status" value="1"/>
</dbReference>
<dbReference type="SUPFAM" id="SSF56349">
    <property type="entry name" value="DNA breaking-rejoining enzymes"/>
    <property type="match status" value="1"/>
</dbReference>
<dbReference type="RefSeq" id="WP_107966156.1">
    <property type="nucleotide sequence ID" value="NZ_NWBU01000004.1"/>
</dbReference>
<dbReference type="Pfam" id="PF13356">
    <property type="entry name" value="Arm-DNA-bind_3"/>
    <property type="match status" value="1"/>
</dbReference>
<dbReference type="Gene3D" id="3.30.160.390">
    <property type="entry name" value="Integrase, DNA-binding domain"/>
    <property type="match status" value="1"/>
</dbReference>
<dbReference type="PANTHER" id="PTHR30629">
    <property type="entry name" value="PROPHAGE INTEGRASE"/>
    <property type="match status" value="1"/>
</dbReference>
<dbReference type="GO" id="GO:0006310">
    <property type="term" value="P:DNA recombination"/>
    <property type="evidence" value="ECO:0007669"/>
    <property type="project" value="InterPro"/>
</dbReference>
<evidence type="ECO:0000256" key="1">
    <source>
        <dbReference type="ARBA" id="ARBA00008857"/>
    </source>
</evidence>
<dbReference type="Gene3D" id="1.10.150.130">
    <property type="match status" value="1"/>
</dbReference>
<dbReference type="InterPro" id="IPR038488">
    <property type="entry name" value="Integrase_DNA-bd_sf"/>
</dbReference>
<dbReference type="CDD" id="cd00801">
    <property type="entry name" value="INT_P4_C"/>
    <property type="match status" value="1"/>
</dbReference>
<gene>
    <name evidence="7" type="ORF">CLG96_01900</name>
</gene>
<keyword evidence="8" id="KW-1185">Reference proteome</keyword>
<organism evidence="7 8">
    <name type="scientific">Sphingomonas oleivorans</name>
    <dbReference type="NCBI Taxonomy" id="1735121"/>
    <lineage>
        <taxon>Bacteria</taxon>
        <taxon>Pseudomonadati</taxon>
        <taxon>Pseudomonadota</taxon>
        <taxon>Alphaproteobacteria</taxon>
        <taxon>Sphingomonadales</taxon>
        <taxon>Sphingomonadaceae</taxon>
        <taxon>Sphingomonas</taxon>
    </lineage>
</organism>
<dbReference type="PANTHER" id="PTHR30629:SF2">
    <property type="entry name" value="PROPHAGE INTEGRASE INTS-RELATED"/>
    <property type="match status" value="1"/>
</dbReference>
<dbReference type="GO" id="GO:0015074">
    <property type="term" value="P:DNA integration"/>
    <property type="evidence" value="ECO:0007669"/>
    <property type="project" value="UniProtKB-KW"/>
</dbReference>